<dbReference type="EMBL" id="JAAAMV010000001">
    <property type="protein sequence ID" value="NBD22839.1"/>
    <property type="molecule type" value="Genomic_DNA"/>
</dbReference>
<dbReference type="InterPro" id="IPR029063">
    <property type="entry name" value="SAM-dependent_MTases_sf"/>
</dbReference>
<reference evidence="1 2" key="1">
    <citation type="submission" date="2020-01" db="EMBL/GenBank/DDBJ databases">
        <title>Paenibacillus soybeanensis sp. nov. isolated from the nodules of soybean (Glycine max(L.) Merr).</title>
        <authorList>
            <person name="Wang H."/>
        </authorList>
    </citation>
    <scope>NUCLEOTIDE SEQUENCE [LARGE SCALE GENOMIC DNA]</scope>
    <source>
        <strain evidence="1 2">T1</strain>
    </source>
</reference>
<organism evidence="1 2">
    <name type="scientific">Paenibacillus glycinis</name>
    <dbReference type="NCBI Taxonomy" id="2697035"/>
    <lineage>
        <taxon>Bacteria</taxon>
        <taxon>Bacillati</taxon>
        <taxon>Bacillota</taxon>
        <taxon>Bacilli</taxon>
        <taxon>Bacillales</taxon>
        <taxon>Paenibacillaceae</taxon>
        <taxon>Paenibacillus</taxon>
    </lineage>
</organism>
<dbReference type="SUPFAM" id="SSF53335">
    <property type="entry name" value="S-adenosyl-L-methionine-dependent methyltransferases"/>
    <property type="match status" value="1"/>
</dbReference>
<proteinExistence type="predicted"/>
<dbReference type="PANTHER" id="PTHR38451">
    <property type="entry name" value="TRNA (ADENINE(22)-N(1))-METHYLTRANSFERASE"/>
    <property type="match status" value="1"/>
</dbReference>
<comment type="caution">
    <text evidence="1">The sequence shown here is derived from an EMBL/GenBank/DDBJ whole genome shotgun (WGS) entry which is preliminary data.</text>
</comment>
<dbReference type="Gene3D" id="3.40.50.150">
    <property type="entry name" value="Vaccinia Virus protein VP39"/>
    <property type="match status" value="1"/>
</dbReference>
<dbReference type="Proteomes" id="UP000665561">
    <property type="component" value="Unassembled WGS sequence"/>
</dbReference>
<dbReference type="Gene3D" id="1.10.287.1890">
    <property type="match status" value="1"/>
</dbReference>
<protein>
    <submittedName>
        <fullName evidence="1">tRNA (Adenine-N(1))-methyltransferase</fullName>
    </submittedName>
</protein>
<dbReference type="PANTHER" id="PTHR38451:SF1">
    <property type="entry name" value="TRNA (ADENINE(22)-N(1))-METHYLTRANSFERASE"/>
    <property type="match status" value="1"/>
</dbReference>
<dbReference type="Pfam" id="PF04816">
    <property type="entry name" value="TrmK"/>
    <property type="match status" value="1"/>
</dbReference>
<dbReference type="PIRSF" id="PIRSF018637">
    <property type="entry name" value="TrmK"/>
    <property type="match status" value="1"/>
</dbReference>
<name>A0ABW9XJQ6_9BACL</name>
<accession>A0ABW9XJQ6</accession>
<evidence type="ECO:0000313" key="1">
    <source>
        <dbReference type="EMBL" id="NBD22839.1"/>
    </source>
</evidence>
<evidence type="ECO:0000313" key="2">
    <source>
        <dbReference type="Proteomes" id="UP000665561"/>
    </source>
</evidence>
<keyword evidence="2" id="KW-1185">Reference proteome</keyword>
<dbReference type="InterPro" id="IPR006901">
    <property type="entry name" value="TrmK"/>
</dbReference>
<sequence>MIKLSKRLQTIADRVTAGARAADIGSDHALLPVYLLQAGKCPSAIAGELNTGPLQAARKQIAEAGLTKAIAARQGNGLAVLEPGEADTVTIAGMGGSLMAEILETGRQAGKLEGVRELVLQPNVGEEIVRRWLTEQGYVLQSESLLEEDGKLYEVLHALRESDSPDDVTNEWLYDPSFLSVQLGEAEKRDWLYRMGPYLLREREELLHGKWRHEYAKLARICAQLEQSELPESREKEAQLRKEMNAIEEVLSCLRTAKPSSSS</sequence>
<dbReference type="RefSeq" id="WP_161741024.1">
    <property type="nucleotide sequence ID" value="NZ_JAAAMV010000001.1"/>
</dbReference>
<gene>
    <name evidence="1" type="ORF">GT019_03030</name>
</gene>